<dbReference type="Gene3D" id="3.15.10.30">
    <property type="entry name" value="Haemolymph juvenile hormone binding protein"/>
    <property type="match status" value="1"/>
</dbReference>
<reference evidence="1" key="2">
    <citation type="submission" date="2017-10" db="EMBL/GenBank/DDBJ databases">
        <title>Ladona fulva Genome sequencing and assembly.</title>
        <authorList>
            <person name="Murali S."/>
            <person name="Richards S."/>
            <person name="Bandaranaike D."/>
            <person name="Bellair M."/>
            <person name="Blankenburg K."/>
            <person name="Chao H."/>
            <person name="Dinh H."/>
            <person name="Doddapaneni H."/>
            <person name="Dugan-Rocha S."/>
            <person name="Elkadiri S."/>
            <person name="Gnanaolivu R."/>
            <person name="Hernandez B."/>
            <person name="Skinner E."/>
            <person name="Javaid M."/>
            <person name="Lee S."/>
            <person name="Li M."/>
            <person name="Ming W."/>
            <person name="Munidasa M."/>
            <person name="Muniz J."/>
            <person name="Nguyen L."/>
            <person name="Hughes D."/>
            <person name="Osuji N."/>
            <person name="Pu L.-L."/>
            <person name="Puazo M."/>
            <person name="Qu C."/>
            <person name="Quiroz J."/>
            <person name="Raj R."/>
            <person name="Weissenberger G."/>
            <person name="Xin Y."/>
            <person name="Zou X."/>
            <person name="Han Y."/>
            <person name="Worley K."/>
            <person name="Muzny D."/>
            <person name="Gibbs R."/>
        </authorList>
    </citation>
    <scope>NUCLEOTIDE SEQUENCE</scope>
    <source>
        <strain evidence="1">Sampled in the wild</strain>
    </source>
</reference>
<dbReference type="PANTHER" id="PTHR11008">
    <property type="entry name" value="PROTEIN TAKEOUT-LIKE PROTEIN"/>
    <property type="match status" value="1"/>
</dbReference>
<dbReference type="GO" id="GO:0005615">
    <property type="term" value="C:extracellular space"/>
    <property type="evidence" value="ECO:0007669"/>
    <property type="project" value="TreeGrafter"/>
</dbReference>
<comment type="caution">
    <text evidence="1">The sequence shown here is derived from an EMBL/GenBank/DDBJ whole genome shotgun (WGS) entry which is preliminary data.</text>
</comment>
<dbReference type="AlphaFoldDB" id="A0A8K0KPL2"/>
<dbReference type="PANTHER" id="PTHR11008:SF39">
    <property type="entry name" value="CIRCADIAN CLOCK-CONTROLLED PROTEIN-LIKE PROTEIN"/>
    <property type="match status" value="1"/>
</dbReference>
<sequence>MVLPSISTASNYEMEGKILLLPITGSGKSYGNYSDISATATVKSEKVKRSGLLYYSVRNFDINFDVGHASVRMNNLFGGNKVAGDAMNAFLNENWQLLFGEMKPHLEKTVASVFKDISNKIFERFPVNDLFKP</sequence>
<keyword evidence="2" id="KW-1185">Reference proteome</keyword>
<evidence type="ECO:0000313" key="1">
    <source>
        <dbReference type="EMBL" id="KAG8238452.1"/>
    </source>
</evidence>
<dbReference type="InterPro" id="IPR038606">
    <property type="entry name" value="To_sf"/>
</dbReference>
<dbReference type="Pfam" id="PF06585">
    <property type="entry name" value="JHBP"/>
    <property type="match status" value="1"/>
</dbReference>
<protein>
    <recommendedName>
        <fullName evidence="3">Protein takeout</fullName>
    </recommendedName>
</protein>
<gene>
    <name evidence="1" type="ORF">J437_LFUL002909</name>
</gene>
<evidence type="ECO:0000313" key="2">
    <source>
        <dbReference type="Proteomes" id="UP000792457"/>
    </source>
</evidence>
<accession>A0A8K0KPL2</accession>
<organism evidence="1 2">
    <name type="scientific">Ladona fulva</name>
    <name type="common">Scarce chaser dragonfly</name>
    <name type="synonym">Libellula fulva</name>
    <dbReference type="NCBI Taxonomy" id="123851"/>
    <lineage>
        <taxon>Eukaryota</taxon>
        <taxon>Metazoa</taxon>
        <taxon>Ecdysozoa</taxon>
        <taxon>Arthropoda</taxon>
        <taxon>Hexapoda</taxon>
        <taxon>Insecta</taxon>
        <taxon>Pterygota</taxon>
        <taxon>Palaeoptera</taxon>
        <taxon>Odonata</taxon>
        <taxon>Epiprocta</taxon>
        <taxon>Anisoptera</taxon>
        <taxon>Libelluloidea</taxon>
        <taxon>Libellulidae</taxon>
        <taxon>Ladona</taxon>
    </lineage>
</organism>
<dbReference type="EMBL" id="KZ309354">
    <property type="protein sequence ID" value="KAG8238452.1"/>
    <property type="molecule type" value="Genomic_DNA"/>
</dbReference>
<dbReference type="SMART" id="SM00700">
    <property type="entry name" value="JHBP"/>
    <property type="match status" value="1"/>
</dbReference>
<dbReference type="Proteomes" id="UP000792457">
    <property type="component" value="Unassembled WGS sequence"/>
</dbReference>
<name>A0A8K0KPL2_LADFU</name>
<evidence type="ECO:0008006" key="3">
    <source>
        <dbReference type="Google" id="ProtNLM"/>
    </source>
</evidence>
<dbReference type="InterPro" id="IPR010562">
    <property type="entry name" value="Haemolymph_juvenile_hormone-bd"/>
</dbReference>
<reference evidence="1" key="1">
    <citation type="submission" date="2013-04" db="EMBL/GenBank/DDBJ databases">
        <authorList>
            <person name="Qu J."/>
            <person name="Murali S.C."/>
            <person name="Bandaranaike D."/>
            <person name="Bellair M."/>
            <person name="Blankenburg K."/>
            <person name="Chao H."/>
            <person name="Dinh H."/>
            <person name="Doddapaneni H."/>
            <person name="Downs B."/>
            <person name="Dugan-Rocha S."/>
            <person name="Elkadiri S."/>
            <person name="Gnanaolivu R.D."/>
            <person name="Hernandez B."/>
            <person name="Javaid M."/>
            <person name="Jayaseelan J.C."/>
            <person name="Lee S."/>
            <person name="Li M."/>
            <person name="Ming W."/>
            <person name="Munidasa M."/>
            <person name="Muniz J."/>
            <person name="Nguyen L."/>
            <person name="Ongeri F."/>
            <person name="Osuji N."/>
            <person name="Pu L.-L."/>
            <person name="Puazo M."/>
            <person name="Qu C."/>
            <person name="Quiroz J."/>
            <person name="Raj R."/>
            <person name="Weissenberger G."/>
            <person name="Xin Y."/>
            <person name="Zou X."/>
            <person name="Han Y."/>
            <person name="Richards S."/>
            <person name="Worley K."/>
            <person name="Muzny D."/>
            <person name="Gibbs R."/>
        </authorList>
    </citation>
    <scope>NUCLEOTIDE SEQUENCE</scope>
    <source>
        <strain evidence="1">Sampled in the wild</strain>
    </source>
</reference>
<dbReference type="OrthoDB" id="8174700at2759"/>
<proteinExistence type="predicted"/>